<gene>
    <name evidence="2" type="ORF">ERX35_007575</name>
</gene>
<name>A0ABQ6R7K6_9STAP</name>
<proteinExistence type="predicted"/>
<sequence length="362" mass="42630">GNEIEECELGELVSLLEALSSENYQTNLKQIIKPNNYLVSPFNDVDLFMNSKYFLAPIQNERKKLFLSSPHKYFTVSGPAGSGKSLFIYDLAKTLYSENKNIKIIHCGYLNSGHETLNSLYGWDICMAHPNTIEDKESFSNLDVLFIDETQRLYNNQLRNLIEYSLEYDYKIVFSFDNFQILSNSDPARENELYINNNLENLVELRLNDKIRSNADINIFTKQIFNFQPNRKQVIKKVTIEYIIEDENVMNFIQALEEKDWVYIPFTRSRDNISYHRYCYHNDHLNSHRVIGQEFDKVVVILDSSFYFDVNNISYRGDAYYLPRQMLYQNMTRAKEQLKIVIVNNFDLYKSLNRIAMGLDPQ</sequence>
<dbReference type="EMBL" id="SCWC02000005">
    <property type="protein sequence ID" value="KAA1039065.1"/>
    <property type="molecule type" value="Genomic_DNA"/>
</dbReference>
<protein>
    <submittedName>
        <fullName evidence="2">DUF2075 domain-containing protein</fullName>
    </submittedName>
</protein>
<dbReference type="Gene3D" id="3.40.50.300">
    <property type="entry name" value="P-loop containing nucleotide triphosphate hydrolases"/>
    <property type="match status" value="2"/>
</dbReference>
<feature type="domain" description="(+)RNA virus helicase C-terminal" evidence="1">
    <location>
        <begin position="75"/>
        <end position="341"/>
    </location>
</feature>
<evidence type="ECO:0000313" key="3">
    <source>
        <dbReference type="Proteomes" id="UP000295735"/>
    </source>
</evidence>
<comment type="caution">
    <text evidence="2">The sequence shown here is derived from an EMBL/GenBank/DDBJ whole genome shotgun (WGS) entry which is preliminary data.</text>
</comment>
<evidence type="ECO:0000313" key="2">
    <source>
        <dbReference type="EMBL" id="KAA1039065.1"/>
    </source>
</evidence>
<organism evidence="2 3">
    <name type="scientific">Macrococcus equipercicus</name>
    <dbReference type="NCBI Taxonomy" id="69967"/>
    <lineage>
        <taxon>Bacteria</taxon>
        <taxon>Bacillati</taxon>
        <taxon>Bacillota</taxon>
        <taxon>Bacilli</taxon>
        <taxon>Bacillales</taxon>
        <taxon>Staphylococcaceae</taxon>
        <taxon>Macrococcus</taxon>
    </lineage>
</organism>
<keyword evidence="3" id="KW-1185">Reference proteome</keyword>
<dbReference type="SUPFAM" id="SSF52540">
    <property type="entry name" value="P-loop containing nucleoside triphosphate hydrolases"/>
    <property type="match status" value="2"/>
</dbReference>
<dbReference type="Proteomes" id="UP000295735">
    <property type="component" value="Unassembled WGS sequence"/>
</dbReference>
<feature type="non-terminal residue" evidence="2">
    <location>
        <position position="1"/>
    </location>
</feature>
<dbReference type="InterPro" id="IPR027417">
    <property type="entry name" value="P-loop_NTPase"/>
</dbReference>
<accession>A0ABQ6R7K6</accession>
<dbReference type="InterPro" id="IPR027351">
    <property type="entry name" value="(+)RNA_virus_helicase_core_dom"/>
</dbReference>
<dbReference type="RefSeq" id="WP_149459323.1">
    <property type="nucleotide sequence ID" value="NZ_SCWC02000005.1"/>
</dbReference>
<evidence type="ECO:0000259" key="1">
    <source>
        <dbReference type="Pfam" id="PF01443"/>
    </source>
</evidence>
<reference evidence="2 3" key="1">
    <citation type="submission" date="2019-09" db="EMBL/GenBank/DDBJ databases">
        <authorList>
            <person name="Mazhar S."/>
            <person name="Altermann E."/>
            <person name="Hill C."/>
            <person name="Mcauliffe O."/>
        </authorList>
    </citation>
    <scope>NUCLEOTIDE SEQUENCE [LARGE SCALE GENOMIC DNA]</scope>
    <source>
        <strain evidence="2 3">ATCC 51831</strain>
    </source>
</reference>
<dbReference type="Pfam" id="PF01443">
    <property type="entry name" value="Viral_helicase1"/>
    <property type="match status" value="1"/>
</dbReference>